<protein>
    <submittedName>
        <fullName evidence="1">Uncharacterized protein</fullName>
    </submittedName>
</protein>
<evidence type="ECO:0000313" key="1">
    <source>
        <dbReference type="EMBL" id="KAK3778356.1"/>
    </source>
</evidence>
<organism evidence="1 2">
    <name type="scientific">Elysia crispata</name>
    <name type="common">lettuce slug</name>
    <dbReference type="NCBI Taxonomy" id="231223"/>
    <lineage>
        <taxon>Eukaryota</taxon>
        <taxon>Metazoa</taxon>
        <taxon>Spiralia</taxon>
        <taxon>Lophotrochozoa</taxon>
        <taxon>Mollusca</taxon>
        <taxon>Gastropoda</taxon>
        <taxon>Heterobranchia</taxon>
        <taxon>Euthyneura</taxon>
        <taxon>Panpulmonata</taxon>
        <taxon>Sacoglossa</taxon>
        <taxon>Placobranchoidea</taxon>
        <taxon>Plakobranchidae</taxon>
        <taxon>Elysia</taxon>
    </lineage>
</organism>
<dbReference type="AlphaFoldDB" id="A0AAE1A0H5"/>
<name>A0AAE1A0H5_9GAST</name>
<comment type="caution">
    <text evidence="1">The sequence shown here is derived from an EMBL/GenBank/DDBJ whole genome shotgun (WGS) entry which is preliminary data.</text>
</comment>
<dbReference type="Proteomes" id="UP001283361">
    <property type="component" value="Unassembled WGS sequence"/>
</dbReference>
<reference evidence="1" key="1">
    <citation type="journal article" date="2023" name="G3 (Bethesda)">
        <title>A reference genome for the long-term kleptoplast-retaining sea slug Elysia crispata morphotype clarki.</title>
        <authorList>
            <person name="Eastman K.E."/>
            <person name="Pendleton A.L."/>
            <person name="Shaikh M.A."/>
            <person name="Suttiyut T."/>
            <person name="Ogas R."/>
            <person name="Tomko P."/>
            <person name="Gavelis G."/>
            <person name="Widhalm J.R."/>
            <person name="Wisecaver J.H."/>
        </authorList>
    </citation>
    <scope>NUCLEOTIDE SEQUENCE</scope>
    <source>
        <strain evidence="1">ECLA1</strain>
    </source>
</reference>
<gene>
    <name evidence="1" type="ORF">RRG08_016820</name>
</gene>
<keyword evidence="2" id="KW-1185">Reference proteome</keyword>
<proteinExistence type="predicted"/>
<evidence type="ECO:0000313" key="2">
    <source>
        <dbReference type="Proteomes" id="UP001283361"/>
    </source>
</evidence>
<sequence length="84" mass="9386">MLLVDLFLYCRWPQTPTVTALWSIKHKHKWTINKKKEPRIFAESSVANHWSGVPHNAGTEAHGCVPDMDCPAATNDASSQPSKT</sequence>
<accession>A0AAE1A0H5</accession>
<dbReference type="EMBL" id="JAWDGP010002977">
    <property type="protein sequence ID" value="KAK3778356.1"/>
    <property type="molecule type" value="Genomic_DNA"/>
</dbReference>